<dbReference type="EMBL" id="BMIW01000016">
    <property type="protein sequence ID" value="GGG01973.1"/>
    <property type="molecule type" value="Genomic_DNA"/>
</dbReference>
<feature type="transmembrane region" description="Helical" evidence="1">
    <location>
        <begin position="58"/>
        <end position="80"/>
    </location>
</feature>
<keyword evidence="1" id="KW-1133">Transmembrane helix</keyword>
<dbReference type="Pfam" id="PF06182">
    <property type="entry name" value="ABC2_membrane_6"/>
    <property type="match status" value="1"/>
</dbReference>
<organism evidence="2 3">
    <name type="scientific">Paenibacillus aceti</name>
    <dbReference type="NCBI Taxonomy" id="1820010"/>
    <lineage>
        <taxon>Bacteria</taxon>
        <taxon>Bacillati</taxon>
        <taxon>Bacillota</taxon>
        <taxon>Bacilli</taxon>
        <taxon>Bacillales</taxon>
        <taxon>Paenibacillaceae</taxon>
        <taxon>Paenibacillus</taxon>
    </lineage>
</organism>
<feature type="transmembrane region" description="Helical" evidence="1">
    <location>
        <begin position="21"/>
        <end position="46"/>
    </location>
</feature>
<dbReference type="RefSeq" id="WP_120461908.1">
    <property type="nucleotide sequence ID" value="NZ_BMIW01000016.1"/>
</dbReference>
<dbReference type="InterPro" id="IPR010390">
    <property type="entry name" value="ABC-2_transporter-like"/>
</dbReference>
<evidence type="ECO:0000313" key="2">
    <source>
        <dbReference type="EMBL" id="GGG01973.1"/>
    </source>
</evidence>
<feature type="transmembrane region" description="Helical" evidence="1">
    <location>
        <begin position="202"/>
        <end position="221"/>
    </location>
</feature>
<evidence type="ECO:0000256" key="1">
    <source>
        <dbReference type="SAM" id="Phobius"/>
    </source>
</evidence>
<sequence length="265" mass="30408">MRYLYLYFKIQKANVRARMMYPFNFFLGIFCVMSFGIFSTLFLWVLTQRFPVIVGWNFYEILFNASFNMFCYSLALALFIQLQDIDVYVRNAEFDRILVRPMNTLLQFACKRINLNGIGTVGYSLIVLLYAGYHVREWDFLSIASAVLLIFCGLVTAIAIHLMIASFSFITLQTRGFFEMKEVVYGNVCDYPLAVFSRGTQYFLSFIFPLAFIGFYPSMYLLGKTGGNIFGDYILIACVCGAFLLAILGYVMWNSSLRRYSGAGS</sequence>
<dbReference type="PANTHER" id="PTHR36833:SF1">
    <property type="entry name" value="INTEGRAL MEMBRANE TRANSPORT PROTEIN"/>
    <property type="match status" value="1"/>
</dbReference>
<protein>
    <submittedName>
        <fullName evidence="2">Membrane protein</fullName>
    </submittedName>
</protein>
<proteinExistence type="predicted"/>
<name>A0ABQ1VVX7_9BACL</name>
<reference evidence="3" key="1">
    <citation type="journal article" date="2019" name="Int. J. Syst. Evol. Microbiol.">
        <title>The Global Catalogue of Microorganisms (GCM) 10K type strain sequencing project: providing services to taxonomists for standard genome sequencing and annotation.</title>
        <authorList>
            <consortium name="The Broad Institute Genomics Platform"/>
            <consortium name="The Broad Institute Genome Sequencing Center for Infectious Disease"/>
            <person name="Wu L."/>
            <person name="Ma J."/>
        </authorList>
    </citation>
    <scope>NUCLEOTIDE SEQUENCE [LARGE SCALE GENOMIC DNA]</scope>
    <source>
        <strain evidence="3">CGMCC 1.15420</strain>
    </source>
</reference>
<keyword evidence="1" id="KW-0472">Membrane</keyword>
<keyword evidence="3" id="KW-1185">Reference proteome</keyword>
<comment type="caution">
    <text evidence="2">The sequence shown here is derived from an EMBL/GenBank/DDBJ whole genome shotgun (WGS) entry which is preliminary data.</text>
</comment>
<feature type="transmembrane region" description="Helical" evidence="1">
    <location>
        <begin position="233"/>
        <end position="253"/>
    </location>
</feature>
<feature type="transmembrane region" description="Helical" evidence="1">
    <location>
        <begin position="113"/>
        <end position="131"/>
    </location>
</feature>
<feature type="transmembrane region" description="Helical" evidence="1">
    <location>
        <begin position="143"/>
        <end position="172"/>
    </location>
</feature>
<dbReference type="Proteomes" id="UP000608420">
    <property type="component" value="Unassembled WGS sequence"/>
</dbReference>
<dbReference type="PANTHER" id="PTHR36833">
    <property type="entry name" value="SLR0610 PROTEIN-RELATED"/>
    <property type="match status" value="1"/>
</dbReference>
<evidence type="ECO:0000313" key="3">
    <source>
        <dbReference type="Proteomes" id="UP000608420"/>
    </source>
</evidence>
<accession>A0ABQ1VVX7</accession>
<keyword evidence="1" id="KW-0812">Transmembrane</keyword>
<gene>
    <name evidence="2" type="ORF">GCM10010913_24640</name>
</gene>